<evidence type="ECO:0000313" key="3">
    <source>
        <dbReference type="Proteomes" id="UP001500392"/>
    </source>
</evidence>
<evidence type="ECO:0000256" key="1">
    <source>
        <dbReference type="SAM" id="MobiDB-lite"/>
    </source>
</evidence>
<keyword evidence="3" id="KW-1185">Reference proteome</keyword>
<organism evidence="2 3">
    <name type="scientific">Zhongshania borealis</name>
    <dbReference type="NCBI Taxonomy" id="889488"/>
    <lineage>
        <taxon>Bacteria</taxon>
        <taxon>Pseudomonadati</taxon>
        <taxon>Pseudomonadota</taxon>
        <taxon>Gammaproteobacteria</taxon>
        <taxon>Cellvibrionales</taxon>
        <taxon>Spongiibacteraceae</taxon>
        <taxon>Zhongshania</taxon>
    </lineage>
</organism>
<reference evidence="3" key="1">
    <citation type="journal article" date="2019" name="Int. J. Syst. Evol. Microbiol.">
        <title>The Global Catalogue of Microorganisms (GCM) 10K type strain sequencing project: providing services to taxonomists for standard genome sequencing and annotation.</title>
        <authorList>
            <consortium name="The Broad Institute Genomics Platform"/>
            <consortium name="The Broad Institute Genome Sequencing Center for Infectious Disease"/>
            <person name="Wu L."/>
            <person name="Ma J."/>
        </authorList>
    </citation>
    <scope>NUCLEOTIDE SEQUENCE [LARGE SCALE GENOMIC DNA]</scope>
    <source>
        <strain evidence="3">JCM 17304</strain>
    </source>
</reference>
<name>A0ABP7WMW1_9GAMM</name>
<protein>
    <submittedName>
        <fullName evidence="2">Uncharacterized protein</fullName>
    </submittedName>
</protein>
<proteinExistence type="predicted"/>
<gene>
    <name evidence="2" type="ORF">GCM10022414_14180</name>
</gene>
<dbReference type="EMBL" id="BAABDM010000002">
    <property type="protein sequence ID" value="GAA4091902.1"/>
    <property type="molecule type" value="Genomic_DNA"/>
</dbReference>
<accession>A0ABP7WMW1</accession>
<evidence type="ECO:0000313" key="2">
    <source>
        <dbReference type="EMBL" id="GAA4091902.1"/>
    </source>
</evidence>
<sequence>MANADDQSKTNTPFQQIGEKPTTKRRFGSHRDDWWLDIDYSEDIDMDSAIDTKATRDKNKQPK</sequence>
<dbReference type="Proteomes" id="UP001500392">
    <property type="component" value="Unassembled WGS sequence"/>
</dbReference>
<comment type="caution">
    <text evidence="2">The sequence shown here is derived from an EMBL/GenBank/DDBJ whole genome shotgun (WGS) entry which is preliminary data.</text>
</comment>
<dbReference type="RefSeq" id="WP_344933988.1">
    <property type="nucleotide sequence ID" value="NZ_BAABDM010000002.1"/>
</dbReference>
<feature type="region of interest" description="Disordered" evidence="1">
    <location>
        <begin position="1"/>
        <end position="28"/>
    </location>
</feature>